<comment type="caution">
    <text evidence="1">The sequence shown here is derived from an EMBL/GenBank/DDBJ whole genome shotgun (WGS) entry which is preliminary data.</text>
</comment>
<dbReference type="Proteomes" id="UP001239111">
    <property type="component" value="Chromosome 2"/>
</dbReference>
<sequence>MEAQAESLYHAVYVPFEDFAEDEGLWRSLITYFVPSSLIFNTKADALDAIKKYKSGRLKSFKTHKEAKEFALNGLESVLANPLANSELANPAVEDSTSKFKKPRPQQLTAFRKVIEIGDLESVRKIIWENPRYLVSSADTPAILQVGCWYNAMHVAVKVAQNAEMCELILNTVGDPEFVKLLYGDQNTNESFVDRGSVLRDLYLNTPDKALNETPLHFATKFGLKECVRTLLSYPQCMKTPLNKYSQTPAEIICTRKSVDDEQLKSEIRFLLEEQYYVPVLRAEDNSLQPLIGEPFSRNNPPKLEVSPMSPKIEVKAFAGPMTKEQALEFRKKWKTPPRILGTPNKNANCSGGSTGLRSPSVNLSLRLQDTDKGLERVGRELASEYHVDWKEYWPFLRDFTDLRCTEGLNKLEEFLKKQFEERNKNYVNLENSFKKLCQVTESKNEFEISDICDGLQSLTLNSHTSMDPEDLDDPEFITPPTSPLITTPNNDNESSDEDEMSLADDTTNEDLFLDGKTPSKIDFTVFTTIPSNIDVDKYPFTYRWRHEMQLASKKTNNNRFPQAVSSKRRLFLMEN</sequence>
<reference evidence="1" key="1">
    <citation type="submission" date="2023-04" db="EMBL/GenBank/DDBJ databases">
        <title>A chromosome-level genome assembly of the parasitoid wasp Eretmocerus hayati.</title>
        <authorList>
            <person name="Zhong Y."/>
            <person name="Liu S."/>
            <person name="Liu Y."/>
        </authorList>
    </citation>
    <scope>NUCLEOTIDE SEQUENCE</scope>
    <source>
        <strain evidence="1">ZJU_SS_LIU_2023</strain>
    </source>
</reference>
<evidence type="ECO:0000313" key="2">
    <source>
        <dbReference type="Proteomes" id="UP001239111"/>
    </source>
</evidence>
<name>A0ACC2NYR5_9HYME</name>
<gene>
    <name evidence="1" type="ORF">QAD02_012023</name>
</gene>
<accession>A0ACC2NYR5</accession>
<dbReference type="EMBL" id="CM056742">
    <property type="protein sequence ID" value="KAJ8676237.1"/>
    <property type="molecule type" value="Genomic_DNA"/>
</dbReference>
<organism evidence="1 2">
    <name type="scientific">Eretmocerus hayati</name>
    <dbReference type="NCBI Taxonomy" id="131215"/>
    <lineage>
        <taxon>Eukaryota</taxon>
        <taxon>Metazoa</taxon>
        <taxon>Ecdysozoa</taxon>
        <taxon>Arthropoda</taxon>
        <taxon>Hexapoda</taxon>
        <taxon>Insecta</taxon>
        <taxon>Pterygota</taxon>
        <taxon>Neoptera</taxon>
        <taxon>Endopterygota</taxon>
        <taxon>Hymenoptera</taxon>
        <taxon>Apocrita</taxon>
        <taxon>Proctotrupomorpha</taxon>
        <taxon>Chalcidoidea</taxon>
        <taxon>Aphelinidae</taxon>
        <taxon>Aphelininae</taxon>
        <taxon>Eretmocerus</taxon>
    </lineage>
</organism>
<evidence type="ECO:0000313" key="1">
    <source>
        <dbReference type="EMBL" id="KAJ8676237.1"/>
    </source>
</evidence>
<proteinExistence type="predicted"/>
<keyword evidence="2" id="KW-1185">Reference proteome</keyword>
<protein>
    <submittedName>
        <fullName evidence="1">Uncharacterized protein</fullName>
    </submittedName>
</protein>